<keyword evidence="1" id="KW-1133">Transmembrane helix</keyword>
<proteinExistence type="predicted"/>
<keyword evidence="1" id="KW-0812">Transmembrane</keyword>
<protein>
    <recommendedName>
        <fullName evidence="4">Maternal effect embryo arrest 60</fullName>
    </recommendedName>
</protein>
<dbReference type="EMBL" id="JBDFQZ010000010">
    <property type="protein sequence ID" value="KAK9683372.1"/>
    <property type="molecule type" value="Genomic_DNA"/>
</dbReference>
<feature type="transmembrane region" description="Helical" evidence="1">
    <location>
        <begin position="111"/>
        <end position="136"/>
    </location>
</feature>
<dbReference type="AlphaFoldDB" id="A0AAW1I1X9"/>
<dbReference type="PANTHER" id="PTHR33430">
    <property type="entry name" value="MATERNAL EFFECT EMBRYO ARREST PROTEIN"/>
    <property type="match status" value="1"/>
</dbReference>
<keyword evidence="3" id="KW-1185">Reference proteome</keyword>
<name>A0AAW1I1X9_SAPOF</name>
<comment type="caution">
    <text evidence="2">The sequence shown here is derived from an EMBL/GenBank/DDBJ whole genome shotgun (WGS) entry which is preliminary data.</text>
</comment>
<reference evidence="2" key="1">
    <citation type="submission" date="2024-03" db="EMBL/GenBank/DDBJ databases">
        <title>WGS assembly of Saponaria officinalis var. Norfolk2.</title>
        <authorList>
            <person name="Jenkins J."/>
            <person name="Shu S."/>
            <person name="Grimwood J."/>
            <person name="Barry K."/>
            <person name="Goodstein D."/>
            <person name="Schmutz J."/>
            <person name="Leebens-Mack J."/>
            <person name="Osbourn A."/>
        </authorList>
    </citation>
    <scope>NUCLEOTIDE SEQUENCE [LARGE SCALE GENOMIC DNA]</scope>
    <source>
        <strain evidence="2">JIC</strain>
    </source>
</reference>
<evidence type="ECO:0000313" key="3">
    <source>
        <dbReference type="Proteomes" id="UP001443914"/>
    </source>
</evidence>
<evidence type="ECO:0000256" key="1">
    <source>
        <dbReference type="SAM" id="Phobius"/>
    </source>
</evidence>
<dbReference type="PANTHER" id="PTHR33430:SF7">
    <property type="entry name" value="OS07G0240400 PROTEIN"/>
    <property type="match status" value="1"/>
</dbReference>
<feature type="transmembrane region" description="Helical" evidence="1">
    <location>
        <begin position="21"/>
        <end position="42"/>
    </location>
</feature>
<feature type="transmembrane region" description="Helical" evidence="1">
    <location>
        <begin position="73"/>
        <end position="91"/>
    </location>
</feature>
<gene>
    <name evidence="2" type="ORF">RND81_10G135500</name>
</gene>
<evidence type="ECO:0008006" key="4">
    <source>
        <dbReference type="Google" id="ProtNLM"/>
    </source>
</evidence>
<sequence>MPTFTKHHPPTTLGTTIHITALDGLVHVNSIFTLAVFIGLSWNPNDPTNTLIVDPTCAPTSSSTSVAENLVTFHVYSFASFLFSSLVAMGLKQAIRISAHYESYRAFVHTWALRSGMLASAIGSACGCVFLMLALVNVVQIKLGSLSCGSSQSFGAVVPLITLVPVGLVVYVGFVLYAFTR</sequence>
<keyword evidence="1" id="KW-0472">Membrane</keyword>
<organism evidence="2 3">
    <name type="scientific">Saponaria officinalis</name>
    <name type="common">Common soapwort</name>
    <name type="synonym">Lychnis saponaria</name>
    <dbReference type="NCBI Taxonomy" id="3572"/>
    <lineage>
        <taxon>Eukaryota</taxon>
        <taxon>Viridiplantae</taxon>
        <taxon>Streptophyta</taxon>
        <taxon>Embryophyta</taxon>
        <taxon>Tracheophyta</taxon>
        <taxon>Spermatophyta</taxon>
        <taxon>Magnoliopsida</taxon>
        <taxon>eudicotyledons</taxon>
        <taxon>Gunneridae</taxon>
        <taxon>Pentapetalae</taxon>
        <taxon>Caryophyllales</taxon>
        <taxon>Caryophyllaceae</taxon>
        <taxon>Caryophylleae</taxon>
        <taxon>Saponaria</taxon>
    </lineage>
</organism>
<accession>A0AAW1I1X9</accession>
<dbReference type="Proteomes" id="UP001443914">
    <property type="component" value="Unassembled WGS sequence"/>
</dbReference>
<feature type="transmembrane region" description="Helical" evidence="1">
    <location>
        <begin position="156"/>
        <end position="179"/>
    </location>
</feature>
<evidence type="ECO:0000313" key="2">
    <source>
        <dbReference type="EMBL" id="KAK9683372.1"/>
    </source>
</evidence>